<dbReference type="GeneTree" id="ENSGT00390000008373"/>
<reference evidence="2" key="3">
    <citation type="submission" date="2025-09" db="UniProtKB">
        <authorList>
            <consortium name="Ensembl"/>
        </authorList>
    </citation>
    <scope>IDENTIFICATION</scope>
</reference>
<gene>
    <name evidence="2" type="primary">GINM1</name>
</gene>
<dbReference type="OMA" id="FNLMEVI"/>
<dbReference type="InterPro" id="IPR042319">
    <property type="entry name" value="GINM1"/>
</dbReference>
<protein>
    <submittedName>
        <fullName evidence="2">Glycosylated integral membrane protein 1</fullName>
    </submittedName>
</protein>
<feature type="transmembrane region" description="Helical" evidence="1">
    <location>
        <begin position="283"/>
        <end position="305"/>
    </location>
</feature>
<evidence type="ECO:0000256" key="1">
    <source>
        <dbReference type="SAM" id="Phobius"/>
    </source>
</evidence>
<name>A0A670IWQ6_PODMU</name>
<dbReference type="PANTHER" id="PTHR28549:SF1">
    <property type="entry name" value="GLYCOPROTEIN INTEGRAL MEMBRANE PROTEIN 1"/>
    <property type="match status" value="1"/>
</dbReference>
<keyword evidence="1" id="KW-0812">Transmembrane</keyword>
<dbReference type="PANTHER" id="PTHR28549">
    <property type="entry name" value="GLYCOPROTEIN INTEGRAL MEMBRANE PROTEIN 1"/>
    <property type="match status" value="1"/>
</dbReference>
<evidence type="ECO:0000313" key="2">
    <source>
        <dbReference type="Ensembl" id="ENSPMRP00000015597.1"/>
    </source>
</evidence>
<accession>A0A670IWQ6</accession>
<keyword evidence="1" id="KW-0472">Membrane</keyword>
<reference evidence="2" key="2">
    <citation type="submission" date="2025-08" db="UniProtKB">
        <authorList>
            <consortium name="Ensembl"/>
        </authorList>
    </citation>
    <scope>IDENTIFICATION</scope>
</reference>
<organism evidence="2 3">
    <name type="scientific">Podarcis muralis</name>
    <name type="common">Wall lizard</name>
    <name type="synonym">Lacerta muralis</name>
    <dbReference type="NCBI Taxonomy" id="64176"/>
    <lineage>
        <taxon>Eukaryota</taxon>
        <taxon>Metazoa</taxon>
        <taxon>Chordata</taxon>
        <taxon>Craniata</taxon>
        <taxon>Vertebrata</taxon>
        <taxon>Euteleostomi</taxon>
        <taxon>Lepidosauria</taxon>
        <taxon>Squamata</taxon>
        <taxon>Bifurcata</taxon>
        <taxon>Unidentata</taxon>
        <taxon>Episquamata</taxon>
        <taxon>Laterata</taxon>
        <taxon>Lacertibaenia</taxon>
        <taxon>Lacertidae</taxon>
        <taxon>Podarcis</taxon>
    </lineage>
</organism>
<dbReference type="Ensembl" id="ENSPMRT00000016657.1">
    <property type="protein sequence ID" value="ENSPMRP00000015597.1"/>
    <property type="gene ID" value="ENSPMRG00000010401.1"/>
</dbReference>
<keyword evidence="1" id="KW-1133">Transmembrane helix</keyword>
<sequence>MLELPARTLAASATRELLLTCDRVMEAALGPREFLRLLPGLLLLLPSCLAAPEPTAAFSQLDSQESIKIKVTMLENNRDGQVILNITYVNGQVYVNDFPLKSGVARIKCQTLILESSNSETLQEEERLGIVSVRIMVHEWPMASRSNLRLIVVQEEVTEIDEKRVQQDEVTEIDILVKDLRVLRHSNYTVPLKESMLYSIPRDNDILFTLPNIAGKDIESPLQTTSHYLLRQVETTVDEETMPGKLPETPLRTEPPSSYKVMCQWVEYLRKELCRFWLQSFPVFFDLMLVIVVGVVGAALIIKVLKVFCPSCEPRGVLQVDLSVVPVVGISLLPDIPEKTDNIEEKCI</sequence>
<dbReference type="Proteomes" id="UP000472272">
    <property type="component" value="Chromosome 3"/>
</dbReference>
<reference evidence="2 3" key="1">
    <citation type="journal article" date="2019" name="Proc. Natl. Acad. Sci. U.S.A.">
        <title>Regulatory changes in pterin and carotenoid genes underlie balanced color polymorphisms in the wall lizard.</title>
        <authorList>
            <person name="Andrade P."/>
            <person name="Pinho C."/>
            <person name="Perez I de Lanuza G."/>
            <person name="Afonso S."/>
            <person name="Brejcha J."/>
            <person name="Rubin C.J."/>
            <person name="Wallerman O."/>
            <person name="Pereira P."/>
            <person name="Sabatino S.J."/>
            <person name="Bellati A."/>
            <person name="Pellitteri-Rosa D."/>
            <person name="Bosakova Z."/>
            <person name="Bunikis I."/>
            <person name="Carretero M.A."/>
            <person name="Feiner N."/>
            <person name="Marsik P."/>
            <person name="Pauperio F."/>
            <person name="Salvi D."/>
            <person name="Soler L."/>
            <person name="While G.M."/>
            <person name="Uller T."/>
            <person name="Font E."/>
            <person name="Andersson L."/>
            <person name="Carneiro M."/>
        </authorList>
    </citation>
    <scope>NUCLEOTIDE SEQUENCE</scope>
</reference>
<dbReference type="AlphaFoldDB" id="A0A670IWQ6"/>
<evidence type="ECO:0000313" key="3">
    <source>
        <dbReference type="Proteomes" id="UP000472272"/>
    </source>
</evidence>
<proteinExistence type="predicted"/>
<keyword evidence="3" id="KW-1185">Reference proteome</keyword>